<dbReference type="AlphaFoldDB" id="A0A9N8EP34"/>
<dbReference type="EMBL" id="CAICTM010001563">
    <property type="protein sequence ID" value="CAB9524657.1"/>
    <property type="molecule type" value="Genomic_DNA"/>
</dbReference>
<feature type="region of interest" description="Disordered" evidence="1">
    <location>
        <begin position="59"/>
        <end position="82"/>
    </location>
</feature>
<proteinExistence type="predicted"/>
<reference evidence="2" key="1">
    <citation type="submission" date="2020-06" db="EMBL/GenBank/DDBJ databases">
        <authorList>
            <consortium name="Plant Systems Biology data submission"/>
        </authorList>
    </citation>
    <scope>NUCLEOTIDE SEQUENCE</scope>
    <source>
        <strain evidence="2">D6</strain>
    </source>
</reference>
<feature type="compositionally biased region" description="Polar residues" evidence="1">
    <location>
        <begin position="73"/>
        <end position="82"/>
    </location>
</feature>
<organism evidence="2 3">
    <name type="scientific">Seminavis robusta</name>
    <dbReference type="NCBI Taxonomy" id="568900"/>
    <lineage>
        <taxon>Eukaryota</taxon>
        <taxon>Sar</taxon>
        <taxon>Stramenopiles</taxon>
        <taxon>Ochrophyta</taxon>
        <taxon>Bacillariophyta</taxon>
        <taxon>Bacillariophyceae</taxon>
        <taxon>Bacillariophycidae</taxon>
        <taxon>Naviculales</taxon>
        <taxon>Naviculaceae</taxon>
        <taxon>Seminavis</taxon>
    </lineage>
</organism>
<protein>
    <submittedName>
        <fullName evidence="2">Uncharacterized protein</fullName>
    </submittedName>
</protein>
<evidence type="ECO:0000313" key="2">
    <source>
        <dbReference type="EMBL" id="CAB9524657.1"/>
    </source>
</evidence>
<evidence type="ECO:0000256" key="1">
    <source>
        <dbReference type="SAM" id="MobiDB-lite"/>
    </source>
</evidence>
<accession>A0A9N8EP34</accession>
<name>A0A9N8EP34_9STRA</name>
<comment type="caution">
    <text evidence="2">The sequence shown here is derived from an EMBL/GenBank/DDBJ whole genome shotgun (WGS) entry which is preliminary data.</text>
</comment>
<keyword evidence="3" id="KW-1185">Reference proteome</keyword>
<dbReference type="Proteomes" id="UP001153069">
    <property type="component" value="Unassembled WGS sequence"/>
</dbReference>
<sequence>MNLASLNAQAVRLLQRGRPDEAVSLLLEGFERLDVLNTDVPDETTASDVASTFSTVSADGTSSGLVSSGKIPPSSTATADNNADQCSQYSIKHVASRAASEPSSRRYQAAASRAAEARLRQSRSLDEPLLQTVDSDVSDISAATALSAIDFVQSENQSEVESVEMSLSLQDEQRAAEEDIAMLLYNMAVAHHNYALYRRDPVAAHGEFRTALVFYDMAFSMIQESLATEEDDEDFLLLLLAVLNNLGHIHAHRYNYLETQEMLSSLQEILAAIRPASGEASIMDCSRNNREDFLFFYKNLVVYQEQEFAAAPAA</sequence>
<evidence type="ECO:0000313" key="3">
    <source>
        <dbReference type="Proteomes" id="UP001153069"/>
    </source>
</evidence>
<gene>
    <name evidence="2" type="ORF">SEMRO_1565_G282840.1</name>
</gene>